<reference evidence="3 4" key="1">
    <citation type="submission" date="2017-11" db="EMBL/GenBank/DDBJ databases">
        <title>De novo assembly and phasing of dikaryotic genomes from two isolates of Puccinia coronata f. sp. avenae, the causal agent of oat crown rust.</title>
        <authorList>
            <person name="Miller M.E."/>
            <person name="Zhang Y."/>
            <person name="Omidvar V."/>
            <person name="Sperschneider J."/>
            <person name="Schwessinger B."/>
            <person name="Raley C."/>
            <person name="Palmer J.M."/>
            <person name="Garnica D."/>
            <person name="Upadhyaya N."/>
            <person name="Rathjen J."/>
            <person name="Taylor J.M."/>
            <person name="Park R.F."/>
            <person name="Dodds P.N."/>
            <person name="Hirsch C.D."/>
            <person name="Kianian S.F."/>
            <person name="Figueroa M."/>
        </authorList>
    </citation>
    <scope>NUCLEOTIDE SEQUENCE [LARGE SCALE GENOMIC DNA]</scope>
    <source>
        <strain evidence="3">12SD80</strain>
    </source>
</reference>
<dbReference type="AlphaFoldDB" id="A0A2N5TKM4"/>
<dbReference type="EMBL" id="PGCI01000488">
    <property type="protein sequence ID" value="PLW26045.1"/>
    <property type="molecule type" value="Genomic_DNA"/>
</dbReference>
<comment type="caution">
    <text evidence="3">The sequence shown here is derived from an EMBL/GenBank/DDBJ whole genome shotgun (WGS) entry which is preliminary data.</text>
</comment>
<feature type="region of interest" description="Disordered" evidence="2">
    <location>
        <begin position="281"/>
        <end position="326"/>
    </location>
</feature>
<evidence type="ECO:0000256" key="2">
    <source>
        <dbReference type="SAM" id="MobiDB-lite"/>
    </source>
</evidence>
<feature type="coiled-coil region" evidence="1">
    <location>
        <begin position="212"/>
        <end position="244"/>
    </location>
</feature>
<keyword evidence="1" id="KW-0175">Coiled coil</keyword>
<evidence type="ECO:0000256" key="1">
    <source>
        <dbReference type="SAM" id="Coils"/>
    </source>
</evidence>
<dbReference type="Proteomes" id="UP000235392">
    <property type="component" value="Unassembled WGS sequence"/>
</dbReference>
<gene>
    <name evidence="3" type="ORF">PCASD_26402</name>
</gene>
<proteinExistence type="predicted"/>
<organism evidence="3 4">
    <name type="scientific">Puccinia coronata f. sp. avenae</name>
    <dbReference type="NCBI Taxonomy" id="200324"/>
    <lineage>
        <taxon>Eukaryota</taxon>
        <taxon>Fungi</taxon>
        <taxon>Dikarya</taxon>
        <taxon>Basidiomycota</taxon>
        <taxon>Pucciniomycotina</taxon>
        <taxon>Pucciniomycetes</taxon>
        <taxon>Pucciniales</taxon>
        <taxon>Pucciniaceae</taxon>
        <taxon>Puccinia</taxon>
    </lineage>
</organism>
<evidence type="ECO:0000313" key="4">
    <source>
        <dbReference type="Proteomes" id="UP000235392"/>
    </source>
</evidence>
<protein>
    <submittedName>
        <fullName evidence="3">Uncharacterized protein</fullName>
    </submittedName>
</protein>
<evidence type="ECO:0000313" key="3">
    <source>
        <dbReference type="EMBL" id="PLW26045.1"/>
    </source>
</evidence>
<accession>A0A2N5TKM4</accession>
<sequence>MADNGINEIISPDNGIISPDNGIISPDNGIISPYNGIISPDNGIISPDNGIISPDNGIISPDNGIISPDNGIISPDNGIISPDNGIISPDNGIISPDNGIISPDNGIISPDNGIISPDNGIISPENDIISPDHNDNIGVAHTNQGEISSTIERTYWAPPWSWYNGSLTQEELADLDKLAEEIQIRRIIEIGIQERAGMADMTARGLEDSAIIQQQQERITFLEEQFEQNKKAEAEKEKERLKSMDKWLATKVEEMMAEFMNSQTEATPQDIPIPETPQLQIRFSVPPTGPNIGQHRFTTSTPYTAAHGRDNPETPHPQNMHGGSST</sequence>
<dbReference type="Pfam" id="PF20678">
    <property type="entry name" value="HV_Gp350_C-term"/>
    <property type="match status" value="1"/>
</dbReference>
<name>A0A2N5TKM4_9BASI</name>